<dbReference type="GO" id="GO:0009254">
    <property type="term" value="P:peptidoglycan turnover"/>
    <property type="evidence" value="ECO:0007669"/>
    <property type="project" value="TreeGrafter"/>
</dbReference>
<dbReference type="Gene3D" id="3.20.20.300">
    <property type="entry name" value="Glycoside hydrolase, family 3, N-terminal domain"/>
    <property type="match status" value="1"/>
</dbReference>
<accession>A0A810L4H9</accession>
<reference evidence="5" key="1">
    <citation type="submission" date="2020-08" db="EMBL/GenBank/DDBJ databases">
        <title>Whole genome shotgun sequence of Actinocatenispora sera NBRC 101916.</title>
        <authorList>
            <person name="Komaki H."/>
            <person name="Tamura T."/>
        </authorList>
    </citation>
    <scope>NUCLEOTIDE SEQUENCE</scope>
    <source>
        <strain evidence="5">NBRC 101916</strain>
    </source>
</reference>
<dbReference type="GO" id="GO:0004553">
    <property type="term" value="F:hydrolase activity, hydrolyzing O-glycosyl compounds"/>
    <property type="evidence" value="ECO:0007669"/>
    <property type="project" value="InterPro"/>
</dbReference>
<dbReference type="InterPro" id="IPR017853">
    <property type="entry name" value="GH"/>
</dbReference>
<dbReference type="Pfam" id="PF00933">
    <property type="entry name" value="Glyco_hydro_3"/>
    <property type="match status" value="1"/>
</dbReference>
<comment type="similarity">
    <text evidence="1">Belongs to the glycosyl hydrolase 3 family.</text>
</comment>
<evidence type="ECO:0000313" key="6">
    <source>
        <dbReference type="Proteomes" id="UP000680750"/>
    </source>
</evidence>
<dbReference type="GO" id="GO:0005975">
    <property type="term" value="P:carbohydrate metabolic process"/>
    <property type="evidence" value="ECO:0007669"/>
    <property type="project" value="InterPro"/>
</dbReference>
<dbReference type="InterPro" id="IPR036962">
    <property type="entry name" value="Glyco_hydro_3_N_sf"/>
</dbReference>
<dbReference type="PANTHER" id="PTHR30480:SF16">
    <property type="entry name" value="GLYCOSIDE HYDROLASE FAMILY 3 DOMAIN PROTEIN"/>
    <property type="match status" value="1"/>
</dbReference>
<name>A0A810L4H9_9ACTN</name>
<keyword evidence="6" id="KW-1185">Reference proteome</keyword>
<proteinExistence type="inferred from homology"/>
<dbReference type="InterPro" id="IPR001764">
    <property type="entry name" value="Glyco_hydro_3_N"/>
</dbReference>
<keyword evidence="2 5" id="KW-0378">Hydrolase</keyword>
<dbReference type="SUPFAM" id="SSF51445">
    <property type="entry name" value="(Trans)glycosidases"/>
    <property type="match status" value="1"/>
</dbReference>
<dbReference type="EMBL" id="AP023354">
    <property type="protein sequence ID" value="BCJ30137.1"/>
    <property type="molecule type" value="Genomic_DNA"/>
</dbReference>
<sequence length="492" mass="51278">MGVVGELNRLAHGVLFPGVGRARLPRWAAERVERGVGGFVVYGKDVESAEQLRALTDAAHGLREHVVLAADEEGGDVSRLEYAGGTSMPGNLALGRIDEPAVTESAAYEIGLSLRDAGIDWNLAPSVDVAVNPASPLGTRCFGADRGRVATHAAAWVRGLQAAGASACAKHFPGHGADTADAHFGATTVDVPADELVASYLDPFRSAIDAGVDSVMVSHDRLPAVDPDLPAAISAPVITGLLRGELGYDGVVFTDALEMGGIAKVADLPTAAVLAIAAGADALCLGSFAYGEDVDVAAAALQAAVRDGRLTEERLRQANDRIARLGTRPRGTAERDSVLGVRLAERARTVRGDARLRGPHVLSVRLTASVSPAVGRPDWGVEGLLAAAGRDVTAVVVDGDTYRGASMVRAEIGQFRSEYGADAPIVIQVRGAHRYEWTRPILADLRDRCPDAVVVDMGLPADSFEAFRGRVQTFGASRACARAAATALLDPA</sequence>
<evidence type="ECO:0000256" key="1">
    <source>
        <dbReference type="ARBA" id="ARBA00005336"/>
    </source>
</evidence>
<evidence type="ECO:0000256" key="3">
    <source>
        <dbReference type="ARBA" id="ARBA00023295"/>
    </source>
</evidence>
<evidence type="ECO:0000256" key="2">
    <source>
        <dbReference type="ARBA" id="ARBA00022801"/>
    </source>
</evidence>
<keyword evidence="3" id="KW-0326">Glycosidase</keyword>
<gene>
    <name evidence="5" type="ORF">Asera_42450</name>
</gene>
<evidence type="ECO:0000313" key="5">
    <source>
        <dbReference type="EMBL" id="BCJ30137.1"/>
    </source>
</evidence>
<dbReference type="PANTHER" id="PTHR30480">
    <property type="entry name" value="BETA-HEXOSAMINIDASE-RELATED"/>
    <property type="match status" value="1"/>
</dbReference>
<evidence type="ECO:0000259" key="4">
    <source>
        <dbReference type="Pfam" id="PF00933"/>
    </source>
</evidence>
<dbReference type="InterPro" id="IPR050226">
    <property type="entry name" value="NagZ_Beta-hexosaminidase"/>
</dbReference>
<dbReference type="Proteomes" id="UP000680750">
    <property type="component" value="Chromosome"/>
</dbReference>
<feature type="domain" description="Glycoside hydrolase family 3 N-terminal" evidence="4">
    <location>
        <begin position="34"/>
        <end position="325"/>
    </location>
</feature>
<organism evidence="5 6">
    <name type="scientific">Actinocatenispora sera</name>
    <dbReference type="NCBI Taxonomy" id="390989"/>
    <lineage>
        <taxon>Bacteria</taxon>
        <taxon>Bacillati</taxon>
        <taxon>Actinomycetota</taxon>
        <taxon>Actinomycetes</taxon>
        <taxon>Micromonosporales</taxon>
        <taxon>Micromonosporaceae</taxon>
        <taxon>Actinocatenispora</taxon>
    </lineage>
</organism>
<protein>
    <submittedName>
        <fullName evidence="5">Hydrolase</fullName>
    </submittedName>
</protein>
<dbReference type="AlphaFoldDB" id="A0A810L4H9"/>
<dbReference type="KEGG" id="aser:Asera_42450"/>